<dbReference type="InterPro" id="IPR039024">
    <property type="entry name" value="RTC4"/>
</dbReference>
<dbReference type="PANTHER" id="PTHR41391:SF1">
    <property type="entry name" value="RESTRICTION OF TELOMERE CAPPING PROTEIN 4"/>
    <property type="match status" value="1"/>
</dbReference>
<dbReference type="AlphaFoldDB" id="A0AA48I362"/>
<dbReference type="InterPro" id="IPR028094">
    <property type="entry name" value="RTC4_C"/>
</dbReference>
<evidence type="ECO:0000256" key="3">
    <source>
        <dbReference type="ARBA" id="ARBA00004496"/>
    </source>
</evidence>
<evidence type="ECO:0000313" key="10">
    <source>
        <dbReference type="EMBL" id="BEI90266.1"/>
    </source>
</evidence>
<evidence type="ECO:0000256" key="5">
    <source>
        <dbReference type="ARBA" id="ARBA00015162"/>
    </source>
</evidence>
<evidence type="ECO:0000256" key="1">
    <source>
        <dbReference type="ARBA" id="ARBA00002738"/>
    </source>
</evidence>
<keyword evidence="7" id="KW-0539">Nucleus</keyword>
<feature type="domain" description="Restriction of telomere capping protein 4 C-terminal" evidence="9">
    <location>
        <begin position="368"/>
        <end position="491"/>
    </location>
</feature>
<evidence type="ECO:0000256" key="4">
    <source>
        <dbReference type="ARBA" id="ARBA00009461"/>
    </source>
</evidence>
<comment type="function">
    <text evidence="1">May be involved in a process influencing telomere capping.</text>
</comment>
<keyword evidence="6" id="KW-0963">Cytoplasm</keyword>
<name>A0AA48I362_9TREE</name>
<evidence type="ECO:0000256" key="2">
    <source>
        <dbReference type="ARBA" id="ARBA00004123"/>
    </source>
</evidence>
<comment type="subcellular location">
    <subcellularLocation>
        <location evidence="3">Cytoplasm</location>
    </subcellularLocation>
    <subcellularLocation>
        <location evidence="2">Nucleus</location>
    </subcellularLocation>
</comment>
<comment type="similarity">
    <text evidence="4">Belongs to the RTC4 family.</text>
</comment>
<evidence type="ECO:0000259" key="9">
    <source>
        <dbReference type="Pfam" id="PF14474"/>
    </source>
</evidence>
<dbReference type="PANTHER" id="PTHR41391">
    <property type="entry name" value="RESTRICTION OF TELOMERE CAPPING PROTEIN 4"/>
    <property type="match status" value="1"/>
</dbReference>
<reference evidence="10" key="1">
    <citation type="journal article" date="2023" name="BMC Genomics">
        <title>Chromosome-level genome assemblies of Cutaneotrichosporon spp. (Trichosporonales, Basidiomycota) reveal imbalanced evolution between nucleotide sequences and chromosome synteny.</title>
        <authorList>
            <person name="Kobayashi Y."/>
            <person name="Kayamori A."/>
            <person name="Aoki K."/>
            <person name="Shiwa Y."/>
            <person name="Matsutani M."/>
            <person name="Fujita N."/>
            <person name="Sugita T."/>
            <person name="Iwasaki W."/>
            <person name="Tanaka N."/>
            <person name="Takashima M."/>
        </authorList>
    </citation>
    <scope>NUCLEOTIDE SEQUENCE</scope>
    <source>
        <strain evidence="10">HIS019</strain>
    </source>
</reference>
<organism evidence="10 11">
    <name type="scientific">Cutaneotrichosporon cavernicola</name>
    <dbReference type="NCBI Taxonomy" id="279322"/>
    <lineage>
        <taxon>Eukaryota</taxon>
        <taxon>Fungi</taxon>
        <taxon>Dikarya</taxon>
        <taxon>Basidiomycota</taxon>
        <taxon>Agaricomycotina</taxon>
        <taxon>Tremellomycetes</taxon>
        <taxon>Trichosporonales</taxon>
        <taxon>Trichosporonaceae</taxon>
        <taxon>Cutaneotrichosporon</taxon>
    </lineage>
</organism>
<proteinExistence type="inferred from homology"/>
<sequence length="648" mass="73040">MFGNNDSTPKAERSGYESPDPLALNPGDFEYDGNTVVTPTKPVGTKKVKALATVSTLKANQPFMGTGHDRRSPSPLPPPPSKGNAVPRRERRQASPHESPLKKARTSKASASESSRSKLGKAVPKGKCKPLSSKKVDRFPTPSPIDLLCSQESLDPNTWFDNLQAADDKKWDELKYNALNPTANPCRVESSADEDEFKQLEERDLEEYKRMRRLRKKQTQKQSYADSFFENAPQMAEETRRRRSLEARSIALAETVQFAPKEREVGEDELYCAHFKNHRNLCLYCSEPLPVSPSAELRALQLRYASITNLSFRQTVTLCTMHRAETTIIPLGLRDGFPKDIDFEDVDRRLESGWIAVRLKKVAANPKLSKFYRRAKKEINQMGIAAWKDVAHQSNDTVLSHAQPGYYGDLGRAIMIRHFQNLILWRYLKLGSDTAPLPETDFIVTVLVPEAAVLLTMEDKGWDISLPPKGEEWDKARAEAMEICRRAGRYGYWKFREDGDKGRLMLERIDQAASKKRRRLEATRQAVSAEIDRKIQAEKVQVVKDAILVASSDTEQPDDSDWGDEVWEDADAVAQAAAAVDRRAAVQRQDSDATPQPKRRPLSPRKLESTPRPMKSGRLLKKASQISQASSAGYDEGWDDQFVLSIDV</sequence>
<dbReference type="GO" id="GO:0005634">
    <property type="term" value="C:nucleus"/>
    <property type="evidence" value="ECO:0007669"/>
    <property type="project" value="UniProtKB-SubCell"/>
</dbReference>
<evidence type="ECO:0000256" key="6">
    <source>
        <dbReference type="ARBA" id="ARBA00022490"/>
    </source>
</evidence>
<dbReference type="EMBL" id="AP028214">
    <property type="protein sequence ID" value="BEI90266.1"/>
    <property type="molecule type" value="Genomic_DNA"/>
</dbReference>
<gene>
    <name evidence="10" type="ORF">CcaverHIS019_0303360</name>
</gene>
<feature type="compositionally biased region" description="Basic and acidic residues" evidence="8">
    <location>
        <begin position="92"/>
        <end position="101"/>
    </location>
</feature>
<keyword evidence="11" id="KW-1185">Reference proteome</keyword>
<protein>
    <recommendedName>
        <fullName evidence="5">Restriction of telomere capping protein 4</fullName>
    </recommendedName>
</protein>
<evidence type="ECO:0000313" key="11">
    <source>
        <dbReference type="Proteomes" id="UP001233271"/>
    </source>
</evidence>
<feature type="region of interest" description="Disordered" evidence="8">
    <location>
        <begin position="1"/>
        <end position="142"/>
    </location>
</feature>
<dbReference type="Pfam" id="PF14474">
    <property type="entry name" value="RTC4"/>
    <property type="match status" value="1"/>
</dbReference>
<dbReference type="RefSeq" id="XP_060455531.1">
    <property type="nucleotide sequence ID" value="XM_060598770.1"/>
</dbReference>
<feature type="compositionally biased region" description="Low complexity" evidence="8">
    <location>
        <begin position="623"/>
        <end position="632"/>
    </location>
</feature>
<dbReference type="GO" id="GO:0005737">
    <property type="term" value="C:cytoplasm"/>
    <property type="evidence" value="ECO:0007669"/>
    <property type="project" value="UniProtKB-SubCell"/>
</dbReference>
<dbReference type="KEGG" id="ccac:CcaHIS019_0303360"/>
<evidence type="ECO:0000256" key="8">
    <source>
        <dbReference type="SAM" id="MobiDB-lite"/>
    </source>
</evidence>
<dbReference type="GeneID" id="85494136"/>
<dbReference type="Proteomes" id="UP001233271">
    <property type="component" value="Chromosome 3"/>
</dbReference>
<evidence type="ECO:0000256" key="7">
    <source>
        <dbReference type="ARBA" id="ARBA00023242"/>
    </source>
</evidence>
<feature type="region of interest" description="Disordered" evidence="8">
    <location>
        <begin position="582"/>
        <end position="633"/>
    </location>
</feature>
<accession>A0AA48I362</accession>